<dbReference type="Gene3D" id="3.40.50.720">
    <property type="entry name" value="NAD(P)-binding Rossmann-like Domain"/>
    <property type="match status" value="1"/>
</dbReference>
<evidence type="ECO:0000259" key="1">
    <source>
        <dbReference type="Pfam" id="PF08484"/>
    </source>
</evidence>
<protein>
    <recommendedName>
        <fullName evidence="1">C-methyltransferase domain-containing protein</fullName>
    </recommendedName>
</protein>
<organism evidence="2 3">
    <name type="scientific">Thermanaerothrix daxensis</name>
    <dbReference type="NCBI Taxonomy" id="869279"/>
    <lineage>
        <taxon>Bacteria</taxon>
        <taxon>Bacillati</taxon>
        <taxon>Chloroflexota</taxon>
        <taxon>Anaerolineae</taxon>
        <taxon>Anaerolineales</taxon>
        <taxon>Anaerolineaceae</taxon>
        <taxon>Thermanaerothrix</taxon>
    </lineage>
</organism>
<sequence>MVIHRVSVKPPAQLQCPVCGGGKIEAFFDISQVPVHCNLLWPKRDDALSAPRGEIRLGFCHQCGHIYNLTFSPDLMHYSIWYENSLHFSSRFQSYARSIAERLIDRYDLHNKEIIEIGSGKGEFLGLLCELGNNRGIGFDPGYVEPGGSPTMQQVTFIQDYYSEQYARYQADLICCRQTLEHLYRPGEFVAMLRRSIGDRKTVAFFEVPNVLFMLRGLSVWDVIYEHYSYFSAGSLVYLFTANGFEVLSIEDTYEGQYLTLEVEPKADSSSARAVEERELTQLYADVSTFQEHFKNRVTYWQQQLGHYQAEGKRVVVWGAGSKGVTFLNALGVKSEIEYVVDINPRKTGMHVAGTGQKIVDPSFLRAYRPDAILIMNPIYENEIRAQARALDLEAEFLLV</sequence>
<dbReference type="RefSeq" id="WP_054521208.1">
    <property type="nucleotide sequence ID" value="NZ_LGKO01000002.1"/>
</dbReference>
<dbReference type="Gene3D" id="6.20.50.110">
    <property type="entry name" value="Methyltransferase, zinc-binding domain"/>
    <property type="match status" value="1"/>
</dbReference>
<dbReference type="InterPro" id="IPR038576">
    <property type="entry name" value="Methyltransf_Zn-bd_dom_put_sf"/>
</dbReference>
<name>A0A0P6YP53_9CHLR</name>
<accession>A0A0P6YP53</accession>
<dbReference type="STRING" id="869279.SE15_06265"/>
<dbReference type="OrthoDB" id="9782855at2"/>
<reference evidence="2 3" key="1">
    <citation type="submission" date="2015-07" db="EMBL/GenBank/DDBJ databases">
        <title>Whole genome sequence of Thermanaerothrix daxensis DSM 23592.</title>
        <authorList>
            <person name="Hemp J."/>
            <person name="Ward L.M."/>
            <person name="Pace L.A."/>
            <person name="Fischer W.W."/>
        </authorList>
    </citation>
    <scope>NUCLEOTIDE SEQUENCE [LARGE SCALE GENOMIC DNA]</scope>
    <source>
        <strain evidence="2 3">GNS-1</strain>
    </source>
</reference>
<evidence type="ECO:0000313" key="3">
    <source>
        <dbReference type="Proteomes" id="UP000050544"/>
    </source>
</evidence>
<dbReference type="InterPro" id="IPR013691">
    <property type="entry name" value="MeTrfase_14"/>
</dbReference>
<dbReference type="Pfam" id="PF13489">
    <property type="entry name" value="Methyltransf_23"/>
    <property type="match status" value="1"/>
</dbReference>
<dbReference type="SUPFAM" id="SSF53335">
    <property type="entry name" value="S-adenosyl-L-methionine-dependent methyltransferases"/>
    <property type="match status" value="1"/>
</dbReference>
<keyword evidence="3" id="KW-1185">Reference proteome</keyword>
<dbReference type="Pfam" id="PF08484">
    <property type="entry name" value="Methyltransf_14"/>
    <property type="match status" value="1"/>
</dbReference>
<comment type="caution">
    <text evidence="2">The sequence shown here is derived from an EMBL/GenBank/DDBJ whole genome shotgun (WGS) entry which is preliminary data.</text>
</comment>
<proteinExistence type="predicted"/>
<dbReference type="PATRIC" id="fig|869279.4.peg.1259"/>
<dbReference type="InterPro" id="IPR029063">
    <property type="entry name" value="SAM-dependent_MTases_sf"/>
</dbReference>
<dbReference type="AlphaFoldDB" id="A0A0P6YP53"/>
<evidence type="ECO:0000313" key="2">
    <source>
        <dbReference type="EMBL" id="KPL84647.1"/>
    </source>
</evidence>
<dbReference type="Gene3D" id="3.40.50.150">
    <property type="entry name" value="Vaccinia Virus protein VP39"/>
    <property type="match status" value="1"/>
</dbReference>
<dbReference type="Proteomes" id="UP000050544">
    <property type="component" value="Unassembled WGS sequence"/>
</dbReference>
<dbReference type="EMBL" id="LGKO01000002">
    <property type="protein sequence ID" value="KPL84647.1"/>
    <property type="molecule type" value="Genomic_DNA"/>
</dbReference>
<feature type="domain" description="C-methyltransferase" evidence="1">
    <location>
        <begin position="270"/>
        <end position="391"/>
    </location>
</feature>
<gene>
    <name evidence="2" type="ORF">SE15_06265</name>
</gene>